<keyword evidence="4" id="KW-0238">DNA-binding</keyword>
<dbReference type="PROSITE" id="PS00486">
    <property type="entry name" value="DNA_MISMATCH_REPAIR_2"/>
    <property type="match status" value="1"/>
</dbReference>
<dbReference type="Pfam" id="PF00488">
    <property type="entry name" value="MutS_V"/>
    <property type="match status" value="1"/>
</dbReference>
<dbReference type="Pfam" id="PF05190">
    <property type="entry name" value="MutS_IV"/>
    <property type="match status" value="1"/>
</dbReference>
<evidence type="ECO:0000256" key="5">
    <source>
        <dbReference type="ARBA" id="ARBA00023254"/>
    </source>
</evidence>
<accession>A0A0A8LCK2</accession>
<evidence type="ECO:0000256" key="2">
    <source>
        <dbReference type="ARBA" id="ARBA00022741"/>
    </source>
</evidence>
<proteinExistence type="inferred from homology"/>
<dbReference type="GO" id="GO:0007131">
    <property type="term" value="P:reciprocal meiotic recombination"/>
    <property type="evidence" value="ECO:0007669"/>
    <property type="project" value="TreeGrafter"/>
</dbReference>
<comment type="similarity">
    <text evidence="1">Belongs to the DNA mismatch repair MutS family.</text>
</comment>
<dbReference type="GO" id="GO:0140664">
    <property type="term" value="F:ATP-dependent DNA damage sensor activity"/>
    <property type="evidence" value="ECO:0007669"/>
    <property type="project" value="InterPro"/>
</dbReference>
<evidence type="ECO:0000256" key="4">
    <source>
        <dbReference type="ARBA" id="ARBA00023125"/>
    </source>
</evidence>
<dbReference type="GO" id="GO:0005524">
    <property type="term" value="F:ATP binding"/>
    <property type="evidence" value="ECO:0007669"/>
    <property type="project" value="UniProtKB-KW"/>
</dbReference>
<reference evidence="7 8" key="1">
    <citation type="submission" date="2014-03" db="EMBL/GenBank/DDBJ databases">
        <title>The genome of Kluyveromyces dobzhanskii.</title>
        <authorList>
            <person name="Nystedt B."/>
            <person name="Astrom S."/>
        </authorList>
    </citation>
    <scope>NUCLEOTIDE SEQUENCE [LARGE SCALE GENOMIC DNA]</scope>
    <source>
        <strain evidence="7 8">CBS 2104</strain>
    </source>
</reference>
<dbReference type="InterPro" id="IPR011184">
    <property type="entry name" value="DNA_mismatch_repair_Msh2"/>
</dbReference>
<evidence type="ECO:0000256" key="1">
    <source>
        <dbReference type="ARBA" id="ARBA00006271"/>
    </source>
</evidence>
<keyword evidence="8" id="KW-1185">Reference proteome</keyword>
<dbReference type="OrthoDB" id="276261at2759"/>
<dbReference type="InterPro" id="IPR007860">
    <property type="entry name" value="DNA_mmatch_repair_MutS_con_dom"/>
</dbReference>
<dbReference type="SMART" id="SM00534">
    <property type="entry name" value="MUTSac"/>
    <property type="match status" value="1"/>
</dbReference>
<keyword evidence="5" id="KW-0469">Meiosis</keyword>
<dbReference type="Gene3D" id="1.10.1420.10">
    <property type="match status" value="2"/>
</dbReference>
<dbReference type="InterPro" id="IPR036678">
    <property type="entry name" value="MutS_con_dom_sf"/>
</dbReference>
<dbReference type="InterPro" id="IPR007861">
    <property type="entry name" value="DNA_mismatch_repair_MutS_clamp"/>
</dbReference>
<evidence type="ECO:0000313" key="7">
    <source>
        <dbReference type="EMBL" id="CDO95828.1"/>
    </source>
</evidence>
<evidence type="ECO:0000313" key="8">
    <source>
        <dbReference type="Proteomes" id="UP000031516"/>
    </source>
</evidence>
<dbReference type="Proteomes" id="UP000031516">
    <property type="component" value="Unassembled WGS sequence"/>
</dbReference>
<feature type="domain" description="DNA mismatch repair proteins mutS family" evidence="6">
    <location>
        <begin position="671"/>
        <end position="687"/>
    </location>
</feature>
<dbReference type="SMART" id="SM00533">
    <property type="entry name" value="MUTSd"/>
    <property type="match status" value="1"/>
</dbReference>
<dbReference type="Gene3D" id="3.40.50.300">
    <property type="entry name" value="P-loop containing nucleotide triphosphate hydrolases"/>
    <property type="match status" value="1"/>
</dbReference>
<keyword evidence="3" id="KW-0067">ATP-binding</keyword>
<name>A0A0A8LCK2_9SACH</name>
<comment type="caution">
    <text evidence="7">The sequence shown here is derived from an EMBL/GenBank/DDBJ whole genome shotgun (WGS) entry which is preliminary data.</text>
</comment>
<organism evidence="7 8">
    <name type="scientific">Kluyveromyces dobzhanskii CBS 2104</name>
    <dbReference type="NCBI Taxonomy" id="1427455"/>
    <lineage>
        <taxon>Eukaryota</taxon>
        <taxon>Fungi</taxon>
        <taxon>Dikarya</taxon>
        <taxon>Ascomycota</taxon>
        <taxon>Saccharomycotina</taxon>
        <taxon>Saccharomycetes</taxon>
        <taxon>Saccharomycetales</taxon>
        <taxon>Saccharomycetaceae</taxon>
        <taxon>Kluyveromyces</taxon>
    </lineage>
</organism>
<evidence type="ECO:0000256" key="3">
    <source>
        <dbReference type="ARBA" id="ARBA00022840"/>
    </source>
</evidence>
<dbReference type="AlphaFoldDB" id="A0A0A8LCK2"/>
<evidence type="ECO:0000259" key="6">
    <source>
        <dbReference type="PROSITE" id="PS00486"/>
    </source>
</evidence>
<dbReference type="GO" id="GO:0006298">
    <property type="term" value="P:mismatch repair"/>
    <property type="evidence" value="ECO:0007669"/>
    <property type="project" value="InterPro"/>
</dbReference>
<dbReference type="SUPFAM" id="SSF48334">
    <property type="entry name" value="DNA repair protein MutS, domain III"/>
    <property type="match status" value="1"/>
</dbReference>
<dbReference type="InterPro" id="IPR000432">
    <property type="entry name" value="DNA_mismatch_repair_MutS_C"/>
</dbReference>
<dbReference type="Pfam" id="PF05192">
    <property type="entry name" value="MutS_III"/>
    <property type="match status" value="1"/>
</dbReference>
<dbReference type="InterPro" id="IPR036187">
    <property type="entry name" value="DNA_mismatch_repair_MutS_sf"/>
</dbReference>
<dbReference type="PIRSF" id="PIRSF005813">
    <property type="entry name" value="MSH2"/>
    <property type="match status" value="1"/>
</dbReference>
<dbReference type="EMBL" id="CCBQ010000045">
    <property type="protein sequence ID" value="CDO95828.1"/>
    <property type="molecule type" value="Genomic_DNA"/>
</dbReference>
<dbReference type="PANTHER" id="PTHR11361:SF21">
    <property type="entry name" value="MUTS PROTEIN HOMOLOG 4"/>
    <property type="match status" value="1"/>
</dbReference>
<dbReference type="SUPFAM" id="SSF53150">
    <property type="entry name" value="DNA repair protein MutS, domain II"/>
    <property type="match status" value="1"/>
</dbReference>
<dbReference type="Gene3D" id="3.30.420.110">
    <property type="entry name" value="MutS, connector domain"/>
    <property type="match status" value="1"/>
</dbReference>
<dbReference type="InterPro" id="IPR045076">
    <property type="entry name" value="MutS"/>
</dbReference>
<protein>
    <submittedName>
        <fullName evidence="7">WGS project CCBQ000000000 data, contig 00015</fullName>
    </submittedName>
</protein>
<gene>
    <name evidence="7" type="ORF">KLDO_g4054</name>
</gene>
<keyword evidence="2" id="KW-0547">Nucleotide-binding</keyword>
<dbReference type="InterPro" id="IPR007696">
    <property type="entry name" value="DNA_mismatch_repair_MutS_core"/>
</dbReference>
<dbReference type="InterPro" id="IPR027417">
    <property type="entry name" value="P-loop_NTPase"/>
</dbReference>
<dbReference type="GO" id="GO:0005634">
    <property type="term" value="C:nucleus"/>
    <property type="evidence" value="ECO:0007669"/>
    <property type="project" value="TreeGrafter"/>
</dbReference>
<dbReference type="GO" id="GO:0030983">
    <property type="term" value="F:mismatched DNA binding"/>
    <property type="evidence" value="ECO:0007669"/>
    <property type="project" value="InterPro"/>
</dbReference>
<dbReference type="SUPFAM" id="SSF52540">
    <property type="entry name" value="P-loop containing nucleoside triphosphate hydrolases"/>
    <property type="match status" value="1"/>
</dbReference>
<dbReference type="PANTHER" id="PTHR11361">
    <property type="entry name" value="DNA MISMATCH REPAIR PROTEIN MUTS FAMILY MEMBER"/>
    <property type="match status" value="1"/>
</dbReference>
<dbReference type="Pfam" id="PF05188">
    <property type="entry name" value="MutS_II"/>
    <property type="match status" value="1"/>
</dbReference>
<sequence length="844" mass="95459">MTPTVSVNQQRSECTKGCKTKKRKFSKQSTIFELSNSRQTTKSRAESRYTSKMKKNNTTTSGLYVGPDRTIFSIYESGKTADTRVGICIINYATAEMHVSEFIDTQVFIKTLNKVYVSQPTDILVPSHSLSSRVSKLATLLKCNIAGNVKVCEATTKVFSAQEGLEIVEKYALCSPKESPIPFEEQLVGKEFCLMAVSAANHYMSQISKDDPTLRFSNFRVKIDHGDNTMVIDIKTVRSLELIDNSQKANGMSLLKAIDNTVTKMGRRALRNDILQPLTDVNILKLRVSAAQELGNDPDALYSIRNELKNFHDLDAIFCKLLTPNHSVIPPDQKLNYVILLKESIEKATILRRIFEECEFKSKLLSEIASVLSLTDIDNIVNLVHGYINNDTHWALKNIDMQNQKAYAVKSGSNGLLDVLRQLYKSLIDDIMNEITILRDQFELNINHSFDFNRQFYLKLKKSDIDQLSELPACFINRVTKKSAYEFTTLKLMKMNTRLSELSSEMITLSEQTVSELLTTISSHISTLFMISEAISVLDLLASLSVTGLNDKWVVPNFGDHLILNESRHPILEKVLTDYVPNNVEVIPNFSSFQILTGCNMSGKSLYLKQVALLNILAQIGCSVPCNSATFPVYHKIHARVCNDSVEVNSSIFSSEMKDMAYYIDDITDRTLMILDELGRGSSISDGFSIALAISEYLLLKKATVFISTHFKDIPTILAPKPCVLHLQMKTEIDENSRLKMKYKASRNYDDIQRYGMIICKEMFSEKVILEAYKISELLKASKRKALRIIEQDDCNDTAHQNTQVKQVYYLVEKLKLICSENKAISIEELQSLQNDFISTFEII</sequence>